<gene>
    <name evidence="1" type="ORF">DPEC_G00212120</name>
</gene>
<proteinExistence type="predicted"/>
<comment type="caution">
    <text evidence="1">The sequence shown here is derived from an EMBL/GenBank/DDBJ whole genome shotgun (WGS) entry which is preliminary data.</text>
</comment>
<reference evidence="1" key="1">
    <citation type="submission" date="2021-05" db="EMBL/GenBank/DDBJ databases">
        <authorList>
            <person name="Pan Q."/>
            <person name="Jouanno E."/>
            <person name="Zahm M."/>
            <person name="Klopp C."/>
            <person name="Cabau C."/>
            <person name="Louis A."/>
            <person name="Berthelot C."/>
            <person name="Parey E."/>
            <person name="Roest Crollius H."/>
            <person name="Montfort J."/>
            <person name="Robinson-Rechavi M."/>
            <person name="Bouchez O."/>
            <person name="Lampietro C."/>
            <person name="Lopez Roques C."/>
            <person name="Donnadieu C."/>
            <person name="Postlethwait J."/>
            <person name="Bobe J."/>
            <person name="Dillon D."/>
            <person name="Chandos A."/>
            <person name="von Hippel F."/>
            <person name="Guiguen Y."/>
        </authorList>
    </citation>
    <scope>NUCLEOTIDE SEQUENCE</scope>
    <source>
        <strain evidence="1">YG-Jan2019</strain>
    </source>
</reference>
<evidence type="ECO:0000313" key="2">
    <source>
        <dbReference type="Proteomes" id="UP001157502"/>
    </source>
</evidence>
<evidence type="ECO:0000313" key="1">
    <source>
        <dbReference type="EMBL" id="KAJ7999121.1"/>
    </source>
</evidence>
<name>A0ACC2G6E8_DALPE</name>
<dbReference type="Proteomes" id="UP001157502">
    <property type="component" value="Chromosome 17"/>
</dbReference>
<dbReference type="EMBL" id="CM055744">
    <property type="protein sequence ID" value="KAJ7999121.1"/>
    <property type="molecule type" value="Genomic_DNA"/>
</dbReference>
<keyword evidence="2" id="KW-1185">Reference proteome</keyword>
<organism evidence="1 2">
    <name type="scientific">Dallia pectoralis</name>
    <name type="common">Alaska blackfish</name>
    <dbReference type="NCBI Taxonomy" id="75939"/>
    <lineage>
        <taxon>Eukaryota</taxon>
        <taxon>Metazoa</taxon>
        <taxon>Chordata</taxon>
        <taxon>Craniata</taxon>
        <taxon>Vertebrata</taxon>
        <taxon>Euteleostomi</taxon>
        <taxon>Actinopterygii</taxon>
        <taxon>Neopterygii</taxon>
        <taxon>Teleostei</taxon>
        <taxon>Protacanthopterygii</taxon>
        <taxon>Esociformes</taxon>
        <taxon>Umbridae</taxon>
        <taxon>Dallia</taxon>
    </lineage>
</organism>
<accession>A0ACC2G6E8</accession>
<protein>
    <submittedName>
        <fullName evidence="1">Uncharacterized protein</fullName>
    </submittedName>
</protein>
<sequence length="672" mass="76390">MRRVEHKNSLLRKYIDGQSIKPRYGLCVNRVCRMYRGSSPNCFDSCSYTGSIESSQSNSNFSLDDRSPQISNLNRPSAKSIYRQRKEYADSINKMMSKFQYRVEHLFTCDLDSEEVQDVNGCVQRLKTLDESGRVWGQDMFLEVRNGFLLLTDIETKEELESLSLSSIVEVKAVMDSCVYNSVLTVSVKDRSKKTISVFMFQCEDRRADLMKRDLERTLLHLRDDVSNHSNNRSHTEVLAGQTWNLHNNGAHFESRETPPEDPASRWSAPDYDENSSSVPAPPMSREEPPPVRTQTRVEPMFMEDEPLPEPVSPPKGYTETDRNVDILNHIFNDIEIFMGKVAAIAAKGGKKKRKKKKKGIDDMPPAEEFKNCLQKIKYGFNLLGELNGKISNPSAAEFVHCLFTSLAFVVSHCPEELPPTIIVPLLEPVCIRLLSEEATTEEDTLWQSLGDAWNIPSTKWPEDDEDIPTYTLEFYDGWQPANVTTSPTEREPERGQQSSNQRPYLAPEKTEAQWKPAPSRPNEPDPSYMHVMYDFIARNNKELSISKGAVVQLLDMSKKWWKVRNEVGVEGYVPNNILESLDKEAEKKETDGLPALSKTSKPAQVTAWLEYKGFSKITVRCLGVLSGSMLMGMTREELKIVCPEEGGRVFFQLKNVKSAIALAKEIRPMEP</sequence>